<evidence type="ECO:0008006" key="6">
    <source>
        <dbReference type="Google" id="ProtNLM"/>
    </source>
</evidence>
<evidence type="ECO:0000256" key="1">
    <source>
        <dbReference type="SAM" id="MobiDB-lite"/>
    </source>
</evidence>
<name>A0A8S3ZGB3_9EUPU</name>
<reference evidence="4" key="1">
    <citation type="submission" date="2021-04" db="EMBL/GenBank/DDBJ databases">
        <authorList>
            <consortium name="Molecular Ecology Group"/>
        </authorList>
    </citation>
    <scope>NUCLEOTIDE SEQUENCE</scope>
</reference>
<comment type="caution">
    <text evidence="4">The sequence shown here is derived from an EMBL/GenBank/DDBJ whole genome shotgun (WGS) entry which is preliminary data.</text>
</comment>
<keyword evidence="2" id="KW-1133">Transmembrane helix</keyword>
<keyword evidence="2" id="KW-0812">Transmembrane</keyword>
<dbReference type="AlphaFoldDB" id="A0A8S3ZGB3"/>
<sequence length="558" mass="62579">MSQLLFLVAKTASLATVLAFVIHTVQSQINPAFTQKPAVSGSAGSAGTVTNTFYFDSASDCNKPIRELYGSKAVIKGSDPSSTRQGQTTCTIRLQSTGQFESTIIDIEAISINIQDCDVQVSIYDGDGAQQLMMAYDCRTSQNQNRKRFITSGNTVTFMMSRRNVNSANFDIEIIVTPIRGGINPSDQNNFGIDHYFDKFPQTAIVGLIGAFYTIVIIICTVIIIYFSRSYWGLNKHWETHQLETLQTGTTFDKKHLPSSVWSVDAKQKQGLAVTNFNVQKNMTSKTVDDSDNFYNDKVLQKRFINEEKSEARPRYASSNASFATTAEDSECFQEKTRSHHKARKGQKPPPSYNDVSDVTSENSSSNDDSEVTSTDSSVKKPSSVHKTSRSRKYDTDSDTESRTDEESENSSSRRADRTQRKRHNVRHKTKQQKKHDVKSVSQPNPPQPQLLPSQAQVPYNAYPTGHFIPMMTNVPHFQPPPVFPTLPPPTYTERPARQPVQPTEPPVYSYLVRRGYTPLDVESSSVVSHTLRGQRPVVKHSEEPELRLESGVEYMNR</sequence>
<accession>A0A8S3ZGB3</accession>
<keyword evidence="3" id="KW-0732">Signal</keyword>
<keyword evidence="2" id="KW-0472">Membrane</keyword>
<protein>
    <recommendedName>
        <fullName evidence="6">CUB domain-containing protein</fullName>
    </recommendedName>
</protein>
<evidence type="ECO:0000256" key="3">
    <source>
        <dbReference type="SAM" id="SignalP"/>
    </source>
</evidence>
<feature type="compositionally biased region" description="Basic residues" evidence="1">
    <location>
        <begin position="420"/>
        <end position="437"/>
    </location>
</feature>
<feature type="transmembrane region" description="Helical" evidence="2">
    <location>
        <begin position="204"/>
        <end position="227"/>
    </location>
</feature>
<dbReference type="Proteomes" id="UP000678393">
    <property type="component" value="Unassembled WGS sequence"/>
</dbReference>
<feature type="chain" id="PRO_5035942087" description="CUB domain-containing protein" evidence="3">
    <location>
        <begin position="20"/>
        <end position="558"/>
    </location>
</feature>
<proteinExistence type="predicted"/>
<dbReference type="OrthoDB" id="6144813at2759"/>
<feature type="compositionally biased region" description="Basic and acidic residues" evidence="1">
    <location>
        <begin position="540"/>
        <end position="558"/>
    </location>
</feature>
<feature type="compositionally biased region" description="Polar residues" evidence="1">
    <location>
        <begin position="317"/>
        <end position="327"/>
    </location>
</feature>
<feature type="region of interest" description="Disordered" evidence="1">
    <location>
        <begin position="310"/>
        <end position="454"/>
    </location>
</feature>
<evidence type="ECO:0000313" key="5">
    <source>
        <dbReference type="Proteomes" id="UP000678393"/>
    </source>
</evidence>
<gene>
    <name evidence="4" type="ORF">CUNI_LOCUS12298</name>
</gene>
<dbReference type="EMBL" id="CAJHNH020002446">
    <property type="protein sequence ID" value="CAG5126740.1"/>
    <property type="molecule type" value="Genomic_DNA"/>
</dbReference>
<keyword evidence="5" id="KW-1185">Reference proteome</keyword>
<feature type="compositionally biased region" description="Basic residues" evidence="1">
    <location>
        <begin position="338"/>
        <end position="347"/>
    </location>
</feature>
<evidence type="ECO:0000256" key="2">
    <source>
        <dbReference type="SAM" id="Phobius"/>
    </source>
</evidence>
<feature type="signal peptide" evidence="3">
    <location>
        <begin position="1"/>
        <end position="19"/>
    </location>
</feature>
<evidence type="ECO:0000313" key="4">
    <source>
        <dbReference type="EMBL" id="CAG5126740.1"/>
    </source>
</evidence>
<feature type="compositionally biased region" description="Basic and acidic residues" evidence="1">
    <location>
        <begin position="392"/>
        <end position="405"/>
    </location>
</feature>
<feature type="region of interest" description="Disordered" evidence="1">
    <location>
        <begin position="531"/>
        <end position="558"/>
    </location>
</feature>
<organism evidence="4 5">
    <name type="scientific">Candidula unifasciata</name>
    <dbReference type="NCBI Taxonomy" id="100452"/>
    <lineage>
        <taxon>Eukaryota</taxon>
        <taxon>Metazoa</taxon>
        <taxon>Spiralia</taxon>
        <taxon>Lophotrochozoa</taxon>
        <taxon>Mollusca</taxon>
        <taxon>Gastropoda</taxon>
        <taxon>Heterobranchia</taxon>
        <taxon>Euthyneura</taxon>
        <taxon>Panpulmonata</taxon>
        <taxon>Eupulmonata</taxon>
        <taxon>Stylommatophora</taxon>
        <taxon>Helicina</taxon>
        <taxon>Helicoidea</taxon>
        <taxon>Geomitridae</taxon>
        <taxon>Candidula</taxon>
    </lineage>
</organism>
<feature type="compositionally biased region" description="Low complexity" evidence="1">
    <location>
        <begin position="354"/>
        <end position="377"/>
    </location>
</feature>